<sequence length="119" mass="13528">MVYTCNYTSSWWETTTTVSIDGGDTLDLRFSRSRFNLTACTLFVTSLLLENDMGEQHGEERGDASSRRGNGRVLRSAKSRALKAKDVYHGCFIRIINVCRDAYLETLTRECNDVGTFKR</sequence>
<feature type="compositionally biased region" description="Basic and acidic residues" evidence="1">
    <location>
        <begin position="55"/>
        <end position="66"/>
    </location>
</feature>
<dbReference type="OrthoDB" id="7551021at2759"/>
<accession>A0A158NEU6</accession>
<dbReference type="EMBL" id="ADTU01013172">
    <property type="status" value="NOT_ANNOTATED_CDS"/>
    <property type="molecule type" value="Genomic_DNA"/>
</dbReference>
<dbReference type="AlphaFoldDB" id="A0A158NEU6"/>
<dbReference type="EnsemblMetazoa" id="XM_012200664.1">
    <property type="protein sequence ID" value="XP_012056054.1"/>
    <property type="gene ID" value="LOC105619135"/>
</dbReference>
<gene>
    <name evidence="2" type="primary">105619135</name>
</gene>
<organism evidence="2 3">
    <name type="scientific">Atta cephalotes</name>
    <name type="common">Leafcutter ant</name>
    <dbReference type="NCBI Taxonomy" id="12957"/>
    <lineage>
        <taxon>Eukaryota</taxon>
        <taxon>Metazoa</taxon>
        <taxon>Ecdysozoa</taxon>
        <taxon>Arthropoda</taxon>
        <taxon>Hexapoda</taxon>
        <taxon>Insecta</taxon>
        <taxon>Pterygota</taxon>
        <taxon>Neoptera</taxon>
        <taxon>Endopterygota</taxon>
        <taxon>Hymenoptera</taxon>
        <taxon>Apocrita</taxon>
        <taxon>Aculeata</taxon>
        <taxon>Formicoidea</taxon>
        <taxon>Formicidae</taxon>
        <taxon>Myrmicinae</taxon>
        <taxon>Atta</taxon>
    </lineage>
</organism>
<dbReference type="KEGG" id="acep:105619135"/>
<name>A0A158NEU6_ATTCE</name>
<evidence type="ECO:0000256" key="1">
    <source>
        <dbReference type="SAM" id="MobiDB-lite"/>
    </source>
</evidence>
<protein>
    <submittedName>
        <fullName evidence="2">Uncharacterized protein</fullName>
    </submittedName>
</protein>
<proteinExistence type="predicted"/>
<evidence type="ECO:0000313" key="2">
    <source>
        <dbReference type="EnsemblMetazoa" id="XP_012056054.1"/>
    </source>
</evidence>
<feature type="region of interest" description="Disordered" evidence="1">
    <location>
        <begin position="55"/>
        <end position="74"/>
    </location>
</feature>
<dbReference type="InParanoid" id="A0A158NEU6"/>
<dbReference type="Proteomes" id="UP000005205">
    <property type="component" value="Unassembled WGS sequence"/>
</dbReference>
<reference evidence="3" key="1">
    <citation type="journal article" date="2011" name="PLoS Genet.">
        <title>The genome sequence of the leaf-cutter ant Atta cephalotes reveals insights into its obligate symbiotic lifestyle.</title>
        <authorList>
            <person name="Suen G."/>
            <person name="Teiling C."/>
            <person name="Li L."/>
            <person name="Holt C."/>
            <person name="Abouheif E."/>
            <person name="Bornberg-Bauer E."/>
            <person name="Bouffard P."/>
            <person name="Caldera E.J."/>
            <person name="Cash E."/>
            <person name="Cavanaugh A."/>
            <person name="Denas O."/>
            <person name="Elhaik E."/>
            <person name="Fave M.J."/>
            <person name="Gadau J."/>
            <person name="Gibson J.D."/>
            <person name="Graur D."/>
            <person name="Grubbs K.J."/>
            <person name="Hagen D.E."/>
            <person name="Harkins T.T."/>
            <person name="Helmkampf M."/>
            <person name="Hu H."/>
            <person name="Johnson B.R."/>
            <person name="Kim J."/>
            <person name="Marsh S.E."/>
            <person name="Moeller J.A."/>
            <person name="Munoz-Torres M.C."/>
            <person name="Murphy M.C."/>
            <person name="Naughton M.C."/>
            <person name="Nigam S."/>
            <person name="Overson R."/>
            <person name="Rajakumar R."/>
            <person name="Reese J.T."/>
            <person name="Scott J.J."/>
            <person name="Smith C.R."/>
            <person name="Tao S."/>
            <person name="Tsutsui N.D."/>
            <person name="Viljakainen L."/>
            <person name="Wissler L."/>
            <person name="Yandell M.D."/>
            <person name="Zimmer F."/>
            <person name="Taylor J."/>
            <person name="Slater S.C."/>
            <person name="Clifton S.W."/>
            <person name="Warren W.C."/>
            <person name="Elsik C.G."/>
            <person name="Smith C.D."/>
            <person name="Weinstock G.M."/>
            <person name="Gerardo N.M."/>
            <person name="Currie C.R."/>
        </authorList>
    </citation>
    <scope>NUCLEOTIDE SEQUENCE [LARGE SCALE GENOMIC DNA]</scope>
</reference>
<reference evidence="2" key="2">
    <citation type="submission" date="2016-04" db="UniProtKB">
        <authorList>
            <consortium name="EnsemblMetazoa"/>
        </authorList>
    </citation>
    <scope>IDENTIFICATION</scope>
</reference>
<evidence type="ECO:0000313" key="3">
    <source>
        <dbReference type="Proteomes" id="UP000005205"/>
    </source>
</evidence>
<keyword evidence="3" id="KW-1185">Reference proteome</keyword>